<protein>
    <recommendedName>
        <fullName evidence="2">non-specific serine/threonine protein kinase</fullName>
        <ecNumber evidence="2">2.7.11.1</ecNumber>
    </recommendedName>
</protein>
<reference evidence="22" key="1">
    <citation type="submission" date="2022-08" db="EMBL/GenBank/DDBJ databases">
        <authorList>
            <person name="Marques A."/>
        </authorList>
    </citation>
    <scope>NUCLEOTIDE SEQUENCE</scope>
    <source>
        <strain evidence="22">RhyPub2mFocal</strain>
        <tissue evidence="22">Leaves</tissue>
    </source>
</reference>
<dbReference type="Proteomes" id="UP001140206">
    <property type="component" value="Chromosome 3"/>
</dbReference>
<evidence type="ECO:0000256" key="9">
    <source>
        <dbReference type="ARBA" id="ARBA00022737"/>
    </source>
</evidence>
<evidence type="ECO:0000256" key="11">
    <source>
        <dbReference type="ARBA" id="ARBA00022777"/>
    </source>
</evidence>
<keyword evidence="13 19" id="KW-1133">Transmembrane helix</keyword>
<dbReference type="InterPro" id="IPR017441">
    <property type="entry name" value="Protein_kinase_ATP_BS"/>
</dbReference>
<keyword evidence="14 19" id="KW-0472">Membrane</keyword>
<evidence type="ECO:0000313" key="23">
    <source>
        <dbReference type="Proteomes" id="UP001140206"/>
    </source>
</evidence>
<keyword evidence="5" id="KW-0433">Leucine-rich repeat</keyword>
<dbReference type="GO" id="GO:0004674">
    <property type="term" value="F:protein serine/threonine kinase activity"/>
    <property type="evidence" value="ECO:0007669"/>
    <property type="project" value="UniProtKB-KW"/>
</dbReference>
<dbReference type="EC" id="2.7.11.1" evidence="2"/>
<accession>A0AAV8DXD3</accession>
<keyword evidence="6" id="KW-0808">Transferase</keyword>
<evidence type="ECO:0000256" key="4">
    <source>
        <dbReference type="ARBA" id="ARBA00022527"/>
    </source>
</evidence>
<dbReference type="Gene3D" id="3.80.10.10">
    <property type="entry name" value="Ribonuclease Inhibitor"/>
    <property type="match status" value="1"/>
</dbReference>
<keyword evidence="15" id="KW-1015">Disulfide bond</keyword>
<evidence type="ECO:0000256" key="17">
    <source>
        <dbReference type="ARBA" id="ARBA00048679"/>
    </source>
</evidence>
<comment type="caution">
    <text evidence="22">The sequence shown here is derived from an EMBL/GenBank/DDBJ whole genome shotgun (WGS) entry which is preliminary data.</text>
</comment>
<feature type="chain" id="PRO_5043967293" description="non-specific serine/threonine protein kinase" evidence="20">
    <location>
        <begin position="28"/>
        <end position="909"/>
    </location>
</feature>
<evidence type="ECO:0000256" key="2">
    <source>
        <dbReference type="ARBA" id="ARBA00012513"/>
    </source>
</evidence>
<keyword evidence="9" id="KW-0677">Repeat</keyword>
<dbReference type="InterPro" id="IPR024788">
    <property type="entry name" value="Malectin-like_Carb-bd_dom"/>
</dbReference>
<evidence type="ECO:0000256" key="20">
    <source>
        <dbReference type="SAM" id="SignalP"/>
    </source>
</evidence>
<evidence type="ECO:0000256" key="7">
    <source>
        <dbReference type="ARBA" id="ARBA00022692"/>
    </source>
</evidence>
<feature type="domain" description="Protein kinase" evidence="21">
    <location>
        <begin position="582"/>
        <end position="852"/>
    </location>
</feature>
<keyword evidence="10 18" id="KW-0547">Nucleotide-binding</keyword>
<evidence type="ECO:0000256" key="16">
    <source>
        <dbReference type="ARBA" id="ARBA00047899"/>
    </source>
</evidence>
<dbReference type="PROSITE" id="PS51450">
    <property type="entry name" value="LRR"/>
    <property type="match status" value="1"/>
</dbReference>
<feature type="binding site" evidence="18">
    <location>
        <position position="610"/>
    </location>
    <ligand>
        <name>ATP</name>
        <dbReference type="ChEBI" id="CHEBI:30616"/>
    </ligand>
</feature>
<dbReference type="InterPro" id="IPR000719">
    <property type="entry name" value="Prot_kinase_dom"/>
</dbReference>
<dbReference type="PANTHER" id="PTHR45631:SF202">
    <property type="entry name" value="SENESCENCE-INDUCED RECEPTOR-LIKE SERINE_THREONINE-PROTEIN KINASE"/>
    <property type="match status" value="1"/>
</dbReference>
<dbReference type="AlphaFoldDB" id="A0AAV8DXD3"/>
<comment type="catalytic activity">
    <reaction evidence="16">
        <text>L-threonyl-[protein] + ATP = O-phospho-L-threonyl-[protein] + ADP + H(+)</text>
        <dbReference type="Rhea" id="RHEA:46608"/>
        <dbReference type="Rhea" id="RHEA-COMP:11060"/>
        <dbReference type="Rhea" id="RHEA-COMP:11605"/>
        <dbReference type="ChEBI" id="CHEBI:15378"/>
        <dbReference type="ChEBI" id="CHEBI:30013"/>
        <dbReference type="ChEBI" id="CHEBI:30616"/>
        <dbReference type="ChEBI" id="CHEBI:61977"/>
        <dbReference type="ChEBI" id="CHEBI:456216"/>
        <dbReference type="EC" id="2.7.11.1"/>
    </reaction>
</comment>
<evidence type="ECO:0000256" key="6">
    <source>
        <dbReference type="ARBA" id="ARBA00022679"/>
    </source>
</evidence>
<evidence type="ECO:0000256" key="10">
    <source>
        <dbReference type="ARBA" id="ARBA00022741"/>
    </source>
</evidence>
<dbReference type="PRINTS" id="PR00019">
    <property type="entry name" value="LEURICHRPT"/>
</dbReference>
<keyword evidence="23" id="KW-1185">Reference proteome</keyword>
<comment type="catalytic activity">
    <reaction evidence="17">
        <text>L-seryl-[protein] + ATP = O-phospho-L-seryl-[protein] + ADP + H(+)</text>
        <dbReference type="Rhea" id="RHEA:17989"/>
        <dbReference type="Rhea" id="RHEA-COMP:9863"/>
        <dbReference type="Rhea" id="RHEA-COMP:11604"/>
        <dbReference type="ChEBI" id="CHEBI:15378"/>
        <dbReference type="ChEBI" id="CHEBI:29999"/>
        <dbReference type="ChEBI" id="CHEBI:30616"/>
        <dbReference type="ChEBI" id="CHEBI:83421"/>
        <dbReference type="ChEBI" id="CHEBI:456216"/>
        <dbReference type="EC" id="2.7.11.1"/>
    </reaction>
</comment>
<feature type="signal peptide" evidence="20">
    <location>
        <begin position="1"/>
        <end position="27"/>
    </location>
</feature>
<dbReference type="SUPFAM" id="SSF56112">
    <property type="entry name" value="Protein kinase-like (PK-like)"/>
    <property type="match status" value="1"/>
</dbReference>
<organism evidence="22 23">
    <name type="scientific">Rhynchospora pubera</name>
    <dbReference type="NCBI Taxonomy" id="906938"/>
    <lineage>
        <taxon>Eukaryota</taxon>
        <taxon>Viridiplantae</taxon>
        <taxon>Streptophyta</taxon>
        <taxon>Embryophyta</taxon>
        <taxon>Tracheophyta</taxon>
        <taxon>Spermatophyta</taxon>
        <taxon>Magnoliopsida</taxon>
        <taxon>Liliopsida</taxon>
        <taxon>Poales</taxon>
        <taxon>Cyperaceae</taxon>
        <taxon>Cyperoideae</taxon>
        <taxon>Rhynchosporeae</taxon>
        <taxon>Rhynchospora</taxon>
    </lineage>
</organism>
<evidence type="ECO:0000256" key="3">
    <source>
        <dbReference type="ARBA" id="ARBA00022475"/>
    </source>
</evidence>
<dbReference type="PROSITE" id="PS00108">
    <property type="entry name" value="PROTEIN_KINASE_ST"/>
    <property type="match status" value="1"/>
</dbReference>
<dbReference type="Pfam" id="PF07714">
    <property type="entry name" value="PK_Tyr_Ser-Thr"/>
    <property type="match status" value="1"/>
</dbReference>
<dbReference type="InterPro" id="IPR008271">
    <property type="entry name" value="Ser/Thr_kinase_AS"/>
</dbReference>
<name>A0AAV8DXD3_9POAL</name>
<keyword evidence="12 18" id="KW-0067">ATP-binding</keyword>
<dbReference type="InterPro" id="IPR011009">
    <property type="entry name" value="Kinase-like_dom_sf"/>
</dbReference>
<dbReference type="GO" id="GO:0005886">
    <property type="term" value="C:plasma membrane"/>
    <property type="evidence" value="ECO:0007669"/>
    <property type="project" value="UniProtKB-SubCell"/>
</dbReference>
<dbReference type="InterPro" id="IPR001611">
    <property type="entry name" value="Leu-rich_rpt"/>
</dbReference>
<evidence type="ECO:0000256" key="5">
    <source>
        <dbReference type="ARBA" id="ARBA00022614"/>
    </source>
</evidence>
<gene>
    <name evidence="22" type="ORF">LUZ62_055752</name>
</gene>
<dbReference type="SUPFAM" id="SSF52058">
    <property type="entry name" value="L domain-like"/>
    <property type="match status" value="1"/>
</dbReference>
<keyword evidence="7 19" id="KW-0812">Transmembrane</keyword>
<dbReference type="InterPro" id="IPR001245">
    <property type="entry name" value="Ser-Thr/Tyr_kinase_cat_dom"/>
</dbReference>
<proteinExistence type="predicted"/>
<keyword evidence="3" id="KW-1003">Cell membrane</keyword>
<keyword evidence="8 20" id="KW-0732">Signal</keyword>
<dbReference type="PROSITE" id="PS50011">
    <property type="entry name" value="PROTEIN_KINASE_DOM"/>
    <property type="match status" value="1"/>
</dbReference>
<dbReference type="GO" id="GO:0005524">
    <property type="term" value="F:ATP binding"/>
    <property type="evidence" value="ECO:0007669"/>
    <property type="project" value="UniProtKB-UniRule"/>
</dbReference>
<dbReference type="SMART" id="SM00369">
    <property type="entry name" value="LRR_TYP"/>
    <property type="match status" value="2"/>
</dbReference>
<comment type="subcellular location">
    <subcellularLocation>
        <location evidence="1">Cell membrane</location>
        <topology evidence="1">Single-pass membrane protein</topology>
    </subcellularLocation>
</comment>
<dbReference type="EMBL" id="JAMFTS010000003">
    <property type="protein sequence ID" value="KAJ4771495.1"/>
    <property type="molecule type" value="Genomic_DNA"/>
</dbReference>
<evidence type="ECO:0000256" key="13">
    <source>
        <dbReference type="ARBA" id="ARBA00022989"/>
    </source>
</evidence>
<dbReference type="FunFam" id="3.30.200.20:FF:000178">
    <property type="entry name" value="serine/threonine-protein kinase PBS1-like"/>
    <property type="match status" value="1"/>
</dbReference>
<evidence type="ECO:0000256" key="1">
    <source>
        <dbReference type="ARBA" id="ARBA00004162"/>
    </source>
</evidence>
<sequence>MEWSKYLGTMLVWCSYLLIMLSVSVHGTAPSSNGFINIDCGLDSNTSYVDFSTGLTYVSDDQYIDTGENGNVSSLFRKDLDTFRRFPNNTKNCYTITPVKKGTKYLVRAIFYYGNFDGLSKPPSFDLYFGTNFWCTIDMDTTDDWFFYEIIGIAPDNFIHVCLVNTGHGIPFISTLELRPLSAALYELANSSESLMLYTRKDVGSNTDVVRFPDDAHDRVWLNWTKSAWKTISTNSSIDGFTYDVPSVVLQTAVIPSDPKGPIEIGWSTSNTSTKFFVLLHYADIQTWPNNSLREFNVYANGDQVGNSPVALGYLNPGYISYTHTGQTNYSVSLKSTPNATLPPILNAFEIYIVLPVTSLPTYSGDATAINSIKGNYSVREGWSGDPCVPTSLGWTGVNCTINSTSNLPRITALNLSSSGLTGAVLSAFGSLTELESLDLSHNNLSGIVPNSLDQLESLTFLDLSENSALLDTLPPGLLKRQKNDLLTINLNGTKSAPETKKSSKVVILVIAAVLLLIVGAFALFLLYLKKRRNARKNTPTPHAETEKLGIETSFDEFKTGAIRLTFDKKQFSFDDLKLITSNFSNQIGIGGFGKVFKGSLENGMEVAVKVRSKSSSQGIKQFLNEVKSLSRVHHKNLVSLIGYCIDGNHIALVYECMQEGNLQYWLRGNAWPLPWKERLRIVYESAQGLEYLHKMCNPPLIHRDVKADNILLTTNLVAKLSDFGLVRDLTGTQVLTQGVVGTPGYLDPNYAFSFQLTEKSDVYSFGVVLLEIITGKPSILEGPEESQHLADFVKQDLLKGNIESILDPNMGGQQSLNSIWKVADLALRCTIHHPIGRPDMTAVVTELKESLDLEMSSNITGHLPSGDRSPYSDFSRTESSVGNVIYGGNDEVALTGGMRLSDYGPAVR</sequence>
<evidence type="ECO:0000256" key="19">
    <source>
        <dbReference type="SAM" id="Phobius"/>
    </source>
</evidence>
<evidence type="ECO:0000256" key="14">
    <source>
        <dbReference type="ARBA" id="ARBA00023136"/>
    </source>
</evidence>
<keyword evidence="4" id="KW-0723">Serine/threonine-protein kinase</keyword>
<evidence type="ECO:0000256" key="12">
    <source>
        <dbReference type="ARBA" id="ARBA00022840"/>
    </source>
</evidence>
<dbReference type="Pfam" id="PF12819">
    <property type="entry name" value="Malectin_like"/>
    <property type="match status" value="1"/>
</dbReference>
<dbReference type="Pfam" id="PF13855">
    <property type="entry name" value="LRR_8"/>
    <property type="match status" value="1"/>
</dbReference>
<dbReference type="SMART" id="SM00220">
    <property type="entry name" value="S_TKc"/>
    <property type="match status" value="1"/>
</dbReference>
<dbReference type="FunFam" id="3.80.10.10:FF:000129">
    <property type="entry name" value="Leucine-rich repeat receptor-like kinase"/>
    <property type="match status" value="1"/>
</dbReference>
<dbReference type="Gene3D" id="1.10.510.10">
    <property type="entry name" value="Transferase(Phosphotransferase) domain 1"/>
    <property type="match status" value="1"/>
</dbReference>
<feature type="transmembrane region" description="Helical" evidence="19">
    <location>
        <begin position="506"/>
        <end position="529"/>
    </location>
</feature>
<evidence type="ECO:0000256" key="15">
    <source>
        <dbReference type="ARBA" id="ARBA00023157"/>
    </source>
</evidence>
<dbReference type="InterPro" id="IPR032675">
    <property type="entry name" value="LRR_dom_sf"/>
</dbReference>
<dbReference type="PANTHER" id="PTHR45631">
    <property type="entry name" value="OS07G0107800 PROTEIN-RELATED"/>
    <property type="match status" value="1"/>
</dbReference>
<dbReference type="PROSITE" id="PS00107">
    <property type="entry name" value="PROTEIN_KINASE_ATP"/>
    <property type="match status" value="1"/>
</dbReference>
<evidence type="ECO:0000313" key="22">
    <source>
        <dbReference type="EMBL" id="KAJ4771495.1"/>
    </source>
</evidence>
<dbReference type="Gene3D" id="3.30.200.20">
    <property type="entry name" value="Phosphorylase Kinase, domain 1"/>
    <property type="match status" value="1"/>
</dbReference>
<evidence type="ECO:0000256" key="8">
    <source>
        <dbReference type="ARBA" id="ARBA00022729"/>
    </source>
</evidence>
<keyword evidence="11 22" id="KW-0418">Kinase</keyword>
<dbReference type="FunFam" id="1.10.510.10:FF:000468">
    <property type="entry name" value="PTI1-like tyrosine-protein kinase 3"/>
    <property type="match status" value="1"/>
</dbReference>
<evidence type="ECO:0000259" key="21">
    <source>
        <dbReference type="PROSITE" id="PS50011"/>
    </source>
</evidence>
<dbReference type="InterPro" id="IPR003591">
    <property type="entry name" value="Leu-rich_rpt_typical-subtyp"/>
</dbReference>
<evidence type="ECO:0000256" key="18">
    <source>
        <dbReference type="PROSITE-ProRule" id="PRU10141"/>
    </source>
</evidence>